<dbReference type="RefSeq" id="WP_377046626.1">
    <property type="nucleotide sequence ID" value="NZ_JBHLUN010000018.1"/>
</dbReference>
<dbReference type="PANTHER" id="PTHR12110">
    <property type="entry name" value="HYDROXYPYRUVATE ISOMERASE"/>
    <property type="match status" value="1"/>
</dbReference>
<accession>A0ABV6JZW7</accession>
<evidence type="ECO:0000313" key="2">
    <source>
        <dbReference type="EMBL" id="MFC0410867.1"/>
    </source>
</evidence>
<keyword evidence="2" id="KW-0413">Isomerase</keyword>
<dbReference type="Pfam" id="PF01261">
    <property type="entry name" value="AP_endonuc_2"/>
    <property type="match status" value="1"/>
</dbReference>
<dbReference type="SUPFAM" id="SSF51658">
    <property type="entry name" value="Xylose isomerase-like"/>
    <property type="match status" value="1"/>
</dbReference>
<dbReference type="InterPro" id="IPR036237">
    <property type="entry name" value="Xyl_isomerase-like_sf"/>
</dbReference>
<dbReference type="GO" id="GO:0016853">
    <property type="term" value="F:isomerase activity"/>
    <property type="evidence" value="ECO:0007669"/>
    <property type="project" value="UniProtKB-KW"/>
</dbReference>
<dbReference type="InterPro" id="IPR013022">
    <property type="entry name" value="Xyl_isomerase-like_TIM-brl"/>
</dbReference>
<dbReference type="InterPro" id="IPR050312">
    <property type="entry name" value="IolE/XylAMocC-like"/>
</dbReference>
<dbReference type="Gene3D" id="3.20.20.150">
    <property type="entry name" value="Divalent-metal-dependent TIM barrel enzymes"/>
    <property type="match status" value="1"/>
</dbReference>
<keyword evidence="3" id="KW-1185">Reference proteome</keyword>
<name>A0ABV6JZW7_9PROT</name>
<sequence length="285" mass="31170">MALRYAYNTNGMVHHRLEDAFALLAEAGYDGVGLTLDIHHLDPFAADFAGERRRVARRLRELGLGCVVESGANYLLDPRAKHEPTLICNDPAARARRLNLLMRALEVAAETGAEAMTFWSGTLRPGTDPAEARARLVEGVAQVVHRAHELGTVASLEPEPEMMVNTVAGWESLAREVPGLRLSLDTGHCLVTQDCDPAQAARHHAAELGTVHVEDMKRGVHAHLPFGEGDMDMPAILGALSDTGYDRLVCVELSRDSYRAHTMIRDSLRWLRGCEASLQQRASAA</sequence>
<evidence type="ECO:0000259" key="1">
    <source>
        <dbReference type="Pfam" id="PF01261"/>
    </source>
</evidence>
<protein>
    <submittedName>
        <fullName evidence="2">Sugar phosphate isomerase/epimerase family protein</fullName>
    </submittedName>
</protein>
<organism evidence="2 3">
    <name type="scientific">Roseomonas elaeocarpi</name>
    <dbReference type="NCBI Taxonomy" id="907779"/>
    <lineage>
        <taxon>Bacteria</taxon>
        <taxon>Pseudomonadati</taxon>
        <taxon>Pseudomonadota</taxon>
        <taxon>Alphaproteobacteria</taxon>
        <taxon>Acetobacterales</taxon>
        <taxon>Roseomonadaceae</taxon>
        <taxon>Roseomonas</taxon>
    </lineage>
</organism>
<dbReference type="EMBL" id="JBHLUN010000018">
    <property type="protein sequence ID" value="MFC0410867.1"/>
    <property type="molecule type" value="Genomic_DNA"/>
</dbReference>
<gene>
    <name evidence="2" type="ORF">ACFFGY_21670</name>
</gene>
<proteinExistence type="predicted"/>
<dbReference type="PANTHER" id="PTHR12110:SF52">
    <property type="entry name" value="XYLOSE ISOMERASE"/>
    <property type="match status" value="1"/>
</dbReference>
<comment type="caution">
    <text evidence="2">The sequence shown here is derived from an EMBL/GenBank/DDBJ whole genome shotgun (WGS) entry which is preliminary data.</text>
</comment>
<evidence type="ECO:0000313" key="3">
    <source>
        <dbReference type="Proteomes" id="UP001589865"/>
    </source>
</evidence>
<reference evidence="2 3" key="1">
    <citation type="submission" date="2024-09" db="EMBL/GenBank/DDBJ databases">
        <authorList>
            <person name="Sun Q."/>
            <person name="Mori K."/>
        </authorList>
    </citation>
    <scope>NUCLEOTIDE SEQUENCE [LARGE SCALE GENOMIC DNA]</scope>
    <source>
        <strain evidence="2 3">TBRC 5777</strain>
    </source>
</reference>
<dbReference type="Proteomes" id="UP001589865">
    <property type="component" value="Unassembled WGS sequence"/>
</dbReference>
<feature type="domain" description="Xylose isomerase-like TIM barrel" evidence="1">
    <location>
        <begin position="21"/>
        <end position="273"/>
    </location>
</feature>